<comment type="subcellular location">
    <subcellularLocation>
        <location evidence="1">Nucleus</location>
    </subcellularLocation>
</comment>
<dbReference type="PANTHER" id="PTHR28559">
    <property type="entry name" value="DNA REPAIR PROTEIN XRCC4"/>
    <property type="match status" value="1"/>
</dbReference>
<dbReference type="OrthoDB" id="8064436at2759"/>
<name>A0A7D9K2I4_PARCT</name>
<evidence type="ECO:0000313" key="8">
    <source>
        <dbReference type="EMBL" id="CAB4040479.1"/>
    </source>
</evidence>
<dbReference type="Pfam" id="PF06632">
    <property type="entry name" value="XRCC4"/>
    <property type="match status" value="1"/>
</dbReference>
<feature type="domain" description="XRCC4 coiled-coil" evidence="7">
    <location>
        <begin position="77"/>
        <end position="147"/>
    </location>
</feature>
<organism evidence="8 9">
    <name type="scientific">Paramuricea clavata</name>
    <name type="common">Red gorgonian</name>
    <name type="synonym">Violescent sea-whip</name>
    <dbReference type="NCBI Taxonomy" id="317549"/>
    <lineage>
        <taxon>Eukaryota</taxon>
        <taxon>Metazoa</taxon>
        <taxon>Cnidaria</taxon>
        <taxon>Anthozoa</taxon>
        <taxon>Octocorallia</taxon>
        <taxon>Malacalcyonacea</taxon>
        <taxon>Plexauridae</taxon>
        <taxon>Paramuricea</taxon>
    </lineage>
</organism>
<evidence type="ECO:0000256" key="3">
    <source>
        <dbReference type="ARBA" id="ARBA00023204"/>
    </source>
</evidence>
<dbReference type="Gene3D" id="1.20.5.370">
    <property type="match status" value="1"/>
</dbReference>
<feature type="compositionally biased region" description="Acidic residues" evidence="5">
    <location>
        <begin position="288"/>
        <end position="298"/>
    </location>
</feature>
<proteinExistence type="predicted"/>
<evidence type="ECO:0000259" key="7">
    <source>
        <dbReference type="Pfam" id="PF21924"/>
    </source>
</evidence>
<dbReference type="GO" id="GO:0006303">
    <property type="term" value="P:double-strand break repair via nonhomologous end joining"/>
    <property type="evidence" value="ECO:0007669"/>
    <property type="project" value="TreeGrafter"/>
</dbReference>
<keyword evidence="4" id="KW-0539">Nucleus</keyword>
<evidence type="ECO:0000259" key="6">
    <source>
        <dbReference type="Pfam" id="PF06632"/>
    </source>
</evidence>
<evidence type="ECO:0000256" key="2">
    <source>
        <dbReference type="ARBA" id="ARBA00022763"/>
    </source>
</evidence>
<dbReference type="Pfam" id="PF21924">
    <property type="entry name" value="XRCC4_CC"/>
    <property type="match status" value="1"/>
</dbReference>
<feature type="compositionally biased region" description="Low complexity" evidence="5">
    <location>
        <begin position="253"/>
        <end position="274"/>
    </location>
</feature>
<protein>
    <submittedName>
        <fullName evidence="8">DNA repair XRCC4-like isoform X2</fullName>
    </submittedName>
</protein>
<evidence type="ECO:0000256" key="4">
    <source>
        <dbReference type="ARBA" id="ARBA00023242"/>
    </source>
</evidence>
<dbReference type="InterPro" id="IPR038051">
    <property type="entry name" value="XRCC4-like_N_sf"/>
</dbReference>
<accession>A0A7D9K2I4</accession>
<dbReference type="Gene3D" id="2.170.210.10">
    <property type="entry name" value="DNA double-strand break repair and VJ recombination XRCC4, N-terminal"/>
    <property type="match status" value="1"/>
</dbReference>
<dbReference type="InterPro" id="IPR014751">
    <property type="entry name" value="XRCC4-like_C"/>
</dbReference>
<reference evidence="8" key="1">
    <citation type="submission" date="2020-04" db="EMBL/GenBank/DDBJ databases">
        <authorList>
            <person name="Alioto T."/>
            <person name="Alioto T."/>
            <person name="Gomez Garrido J."/>
        </authorList>
    </citation>
    <scope>NUCLEOTIDE SEQUENCE</scope>
    <source>
        <strain evidence="8">A484AB</strain>
    </source>
</reference>
<dbReference type="GO" id="GO:0032807">
    <property type="term" value="C:DNA ligase IV complex"/>
    <property type="evidence" value="ECO:0007669"/>
    <property type="project" value="TreeGrafter"/>
</dbReference>
<dbReference type="InterPro" id="IPR010585">
    <property type="entry name" value="DNA_repair_prot_XRCC4"/>
</dbReference>
<feature type="compositionally biased region" description="Polar residues" evidence="5">
    <location>
        <begin position="153"/>
        <end position="168"/>
    </location>
</feature>
<dbReference type="GO" id="GO:0006310">
    <property type="term" value="P:DNA recombination"/>
    <property type="evidence" value="ECO:0007669"/>
    <property type="project" value="InterPro"/>
</dbReference>
<keyword evidence="9" id="KW-1185">Reference proteome</keyword>
<dbReference type="GO" id="GO:0010165">
    <property type="term" value="P:response to X-ray"/>
    <property type="evidence" value="ECO:0007669"/>
    <property type="project" value="TreeGrafter"/>
</dbReference>
<comment type="caution">
    <text evidence="8">The sequence shown here is derived from an EMBL/GenBank/DDBJ whole genome shotgun (WGS) entry which is preliminary data.</text>
</comment>
<feature type="domain" description="XRCC4 N-terminal" evidence="6">
    <location>
        <begin position="2"/>
        <end position="66"/>
    </location>
</feature>
<evidence type="ECO:0000256" key="5">
    <source>
        <dbReference type="SAM" id="MobiDB-lite"/>
    </source>
</evidence>
<dbReference type="Proteomes" id="UP001152795">
    <property type="component" value="Unassembled WGS sequence"/>
</dbReference>
<dbReference type="InterPro" id="IPR053961">
    <property type="entry name" value="XRCC4_N"/>
</dbReference>
<dbReference type="PANTHER" id="PTHR28559:SF1">
    <property type="entry name" value="DNA REPAIR PROTEIN XRCC4"/>
    <property type="match status" value="1"/>
</dbReference>
<feature type="compositionally biased region" description="Basic and acidic residues" evidence="5">
    <location>
        <begin position="169"/>
        <end position="179"/>
    </location>
</feature>
<feature type="region of interest" description="Disordered" evidence="5">
    <location>
        <begin position="153"/>
        <end position="298"/>
    </location>
</feature>
<dbReference type="InterPro" id="IPR053962">
    <property type="entry name" value="XRCC4_CC"/>
</dbReference>
<evidence type="ECO:0000256" key="1">
    <source>
        <dbReference type="ARBA" id="ARBA00004123"/>
    </source>
</evidence>
<dbReference type="AlphaFoldDB" id="A0A7D9K2I4"/>
<gene>
    <name evidence="8" type="ORF">PACLA_8A048666</name>
</gene>
<keyword evidence="2" id="KW-0227">DNA damage</keyword>
<dbReference type="GO" id="GO:0005958">
    <property type="term" value="C:DNA-dependent protein kinase-DNA ligase 4 complex"/>
    <property type="evidence" value="ECO:0007669"/>
    <property type="project" value="TreeGrafter"/>
</dbReference>
<keyword evidence="3" id="KW-0234">DNA repair</keyword>
<feature type="compositionally biased region" description="Acidic residues" evidence="5">
    <location>
        <begin position="180"/>
        <end position="189"/>
    </location>
</feature>
<dbReference type="GO" id="GO:0003677">
    <property type="term" value="F:DNA binding"/>
    <property type="evidence" value="ECO:0007669"/>
    <property type="project" value="InterPro"/>
</dbReference>
<dbReference type="SUPFAM" id="SSF58022">
    <property type="entry name" value="XRCC4, C-terminal oligomerization domain"/>
    <property type="match status" value="1"/>
</dbReference>
<sequence>MLQNMAKNVEMNIEEYTTQTLNALTAKTTGTDTFIYQATQNGSTLEFNWKKQLDDGVKFQLGSISLSLSEGNKILMKKILDFSIRKVHDYKDTMATMKYETEQLARDRDNAILRLDKCIVGKEEMEVDLFQKFVTVLNEKKAKIRRLQETIEQQSKKPINAASNTARSITEDHPTNDQTRDDDDTDVEMDVSQNKNQTEEKATTSSNIGAGLFQDEEDTAPVIKRRRKQPSRQPVRTPSKPVLPEVKTTVKRTTSNASSTSTNSDEGKQSSSSTRRSRRKKALSTFPDDVEDLFGDMA</sequence>
<dbReference type="EMBL" id="CACRXK020026847">
    <property type="protein sequence ID" value="CAB4040479.1"/>
    <property type="molecule type" value="Genomic_DNA"/>
</dbReference>
<evidence type="ECO:0000313" key="9">
    <source>
        <dbReference type="Proteomes" id="UP001152795"/>
    </source>
</evidence>